<evidence type="ECO:0000313" key="3">
    <source>
        <dbReference type="Proteomes" id="UP000184267"/>
    </source>
</evidence>
<dbReference type="OMA" id="LYAVWID"/>
<feature type="signal peptide" evidence="1">
    <location>
        <begin position="1"/>
        <end position="19"/>
    </location>
</feature>
<dbReference type="SUPFAM" id="SSF47240">
    <property type="entry name" value="Ferritin-like"/>
    <property type="match status" value="1"/>
</dbReference>
<dbReference type="PANTHER" id="PTHR38705">
    <property type="entry name" value="PROTEIN RDS1"/>
    <property type="match status" value="1"/>
</dbReference>
<name>A0A1M2V7W7_TRAPU</name>
<evidence type="ECO:0000256" key="1">
    <source>
        <dbReference type="SAM" id="SignalP"/>
    </source>
</evidence>
<dbReference type="AlphaFoldDB" id="A0A1M2V7W7"/>
<proteinExistence type="predicted"/>
<dbReference type="InterPro" id="IPR009078">
    <property type="entry name" value="Ferritin-like_SF"/>
</dbReference>
<accession>A0A1M2V7W7</accession>
<dbReference type="InterPro" id="IPR039254">
    <property type="entry name" value="Rds1"/>
</dbReference>
<comment type="caution">
    <text evidence="2">The sequence shown here is derived from an EMBL/GenBank/DDBJ whole genome shotgun (WGS) entry which is preliminary data.</text>
</comment>
<dbReference type="PANTHER" id="PTHR38705:SF1">
    <property type="entry name" value="PROTEIN RDS1"/>
    <property type="match status" value="1"/>
</dbReference>
<keyword evidence="1" id="KW-0732">Signal</keyword>
<feature type="chain" id="PRO_5012950965" evidence="1">
    <location>
        <begin position="20"/>
        <end position="291"/>
    </location>
</feature>
<evidence type="ECO:0000313" key="2">
    <source>
        <dbReference type="EMBL" id="OJT03689.1"/>
    </source>
</evidence>
<organism evidence="2 3">
    <name type="scientific">Trametes pubescens</name>
    <name type="common">White-rot fungus</name>
    <dbReference type="NCBI Taxonomy" id="154538"/>
    <lineage>
        <taxon>Eukaryota</taxon>
        <taxon>Fungi</taxon>
        <taxon>Dikarya</taxon>
        <taxon>Basidiomycota</taxon>
        <taxon>Agaricomycotina</taxon>
        <taxon>Agaricomycetes</taxon>
        <taxon>Polyporales</taxon>
        <taxon>Polyporaceae</taxon>
        <taxon>Trametes</taxon>
    </lineage>
</organism>
<dbReference type="STRING" id="154538.A0A1M2V7W7"/>
<dbReference type="Pfam" id="PF13668">
    <property type="entry name" value="Ferritin_2"/>
    <property type="match status" value="1"/>
</dbReference>
<reference evidence="2 3" key="1">
    <citation type="submission" date="2016-10" db="EMBL/GenBank/DDBJ databases">
        <title>Genome sequence of the basidiomycete white-rot fungus Trametes pubescens.</title>
        <authorList>
            <person name="Makela M.R."/>
            <person name="Granchi Z."/>
            <person name="Peng M."/>
            <person name="De Vries R.P."/>
            <person name="Grigoriev I."/>
            <person name="Riley R."/>
            <person name="Hilden K."/>
        </authorList>
    </citation>
    <scope>NUCLEOTIDE SEQUENCE [LARGE SCALE GENOMIC DNA]</scope>
    <source>
        <strain evidence="2 3">FBCC735</strain>
    </source>
</reference>
<protein>
    <submittedName>
        <fullName evidence="2">Protein rds1</fullName>
    </submittedName>
</protein>
<sequence length="291" mass="31044">MFPKAILLALVGAATTVIAAPTFNDKGLLQFALNLEHLETAFFNGGLSKYSTSDFVGAGYPDWVRGRFRQIADNEAAHVSYLADELGDDAPKACTYDFGYTDVKSFVKLAQKIESVGASSYLGLARHINDTTILNAGAAIAAAESRQAGWITSSVLKNQPWDGPFETPLPPSAAWSLIRGYITDCPDSNPDLPLLNLPSLKVSDSTPKAGQTITLTVTLKSAKTPLYAVWIDGLTYTYTVITNGKTVVPTGLSGTAYVGVVSSKDHPDRDNFVTGFAVVDFPFGSTARHVA</sequence>
<gene>
    <name evidence="2" type="ORF">TRAPUB_5717</name>
</gene>
<keyword evidence="3" id="KW-1185">Reference proteome</keyword>
<dbReference type="Proteomes" id="UP000184267">
    <property type="component" value="Unassembled WGS sequence"/>
</dbReference>
<dbReference type="EMBL" id="MNAD01001602">
    <property type="protein sequence ID" value="OJT03689.1"/>
    <property type="molecule type" value="Genomic_DNA"/>
</dbReference>
<dbReference type="OrthoDB" id="1001765at2759"/>